<evidence type="ECO:0000259" key="1">
    <source>
        <dbReference type="PROSITE" id="PS50965"/>
    </source>
</evidence>
<dbReference type="GO" id="GO:0000166">
    <property type="term" value="F:nucleotide binding"/>
    <property type="evidence" value="ECO:0007669"/>
    <property type="project" value="InterPro"/>
</dbReference>
<proteinExistence type="predicted"/>
<dbReference type="OrthoDB" id="9776650at2"/>
<dbReference type="RefSeq" id="WP_110935766.1">
    <property type="nucleotide sequence ID" value="NZ_KZ614146.1"/>
</dbReference>
<dbReference type="InterPro" id="IPR044876">
    <property type="entry name" value="HRDC_dom_sf"/>
</dbReference>
<dbReference type="PROSITE" id="PS50967">
    <property type="entry name" value="HRDC"/>
    <property type="match status" value="1"/>
</dbReference>
<sequence>MLLKNIFKALSDKRDIKTAIFKKEFSEIPQNITQLQSLLEDTSGIIDKKRVENDLKLFKIGLIGESNVNYELKNSMLPMICFHDVRLQVEDYTAQFDFIVVTHSVIYVIETKKLYGDIEVNDSGAFIRKIRYGKGLKREGMYSPITQSERHCRILKKILTDQGFIKKTPVKPVVVLANPKSIIDKKRAPQAVKDLIIKSDQLVNYLSEDMKRHRKDRYMMDDFITNISDFIMANNKTVDIDMEKYKLDAKRKPATKTRVVLDTELKTKTESEPKLKVEPVKSIKPIAPIKKETSKEALYTELKEYRLKQAKLEEMKPYLIFYNSTLDEIIEKMPTSVDDLLNVKGFGKVKAEKYGPAVIEIVKMYR</sequence>
<reference evidence="3 4" key="1">
    <citation type="submission" date="2017-10" db="EMBL/GenBank/DDBJ databases">
        <title>Bacillus sp. nov., a halophilic bacterium isolated from a Keqin Lake.</title>
        <authorList>
            <person name="Wang H."/>
        </authorList>
    </citation>
    <scope>NUCLEOTIDE SEQUENCE [LARGE SCALE GENOMIC DNA]</scope>
    <source>
        <strain evidence="3 4">KCTC 13187</strain>
    </source>
</reference>
<dbReference type="EMBL" id="PDOE01000006">
    <property type="protein sequence ID" value="RKL66486.1"/>
    <property type="molecule type" value="Genomic_DNA"/>
</dbReference>
<dbReference type="Pfam" id="PF08378">
    <property type="entry name" value="NERD"/>
    <property type="match status" value="1"/>
</dbReference>
<dbReference type="SUPFAM" id="SSF47819">
    <property type="entry name" value="HRDC-like"/>
    <property type="match status" value="1"/>
</dbReference>
<dbReference type="Gene3D" id="1.10.150.80">
    <property type="entry name" value="HRDC domain"/>
    <property type="match status" value="1"/>
</dbReference>
<dbReference type="PROSITE" id="PS50965">
    <property type="entry name" value="NERD"/>
    <property type="match status" value="1"/>
</dbReference>
<dbReference type="SMART" id="SM00341">
    <property type="entry name" value="HRDC"/>
    <property type="match status" value="1"/>
</dbReference>
<dbReference type="AlphaFoldDB" id="A0A3A9KP52"/>
<keyword evidence="4" id="KW-1185">Reference proteome</keyword>
<name>A0A3A9KP52_9BACI</name>
<gene>
    <name evidence="3" type="ORF">CR203_14390</name>
</gene>
<dbReference type="InterPro" id="IPR010997">
    <property type="entry name" value="HRDC-like_sf"/>
</dbReference>
<evidence type="ECO:0000259" key="2">
    <source>
        <dbReference type="PROSITE" id="PS50967"/>
    </source>
</evidence>
<evidence type="ECO:0008006" key="5">
    <source>
        <dbReference type="Google" id="ProtNLM"/>
    </source>
</evidence>
<dbReference type="InterPro" id="IPR011528">
    <property type="entry name" value="NERD"/>
</dbReference>
<evidence type="ECO:0000313" key="3">
    <source>
        <dbReference type="EMBL" id="RKL66486.1"/>
    </source>
</evidence>
<evidence type="ECO:0000313" key="4">
    <source>
        <dbReference type="Proteomes" id="UP000281498"/>
    </source>
</evidence>
<protein>
    <recommendedName>
        <fullName evidence="5">Helicase</fullName>
    </recommendedName>
</protein>
<feature type="domain" description="NERD" evidence="1">
    <location>
        <begin position="60"/>
        <end position="178"/>
    </location>
</feature>
<dbReference type="GO" id="GO:0003676">
    <property type="term" value="F:nucleic acid binding"/>
    <property type="evidence" value="ECO:0007669"/>
    <property type="project" value="InterPro"/>
</dbReference>
<dbReference type="InterPro" id="IPR002121">
    <property type="entry name" value="HRDC_dom"/>
</dbReference>
<organism evidence="3 4">
    <name type="scientific">Salipaludibacillus neizhouensis</name>
    <dbReference type="NCBI Taxonomy" id="885475"/>
    <lineage>
        <taxon>Bacteria</taxon>
        <taxon>Bacillati</taxon>
        <taxon>Bacillota</taxon>
        <taxon>Bacilli</taxon>
        <taxon>Bacillales</taxon>
        <taxon>Bacillaceae</taxon>
    </lineage>
</organism>
<accession>A0A3A9KP52</accession>
<dbReference type="Pfam" id="PF00570">
    <property type="entry name" value="HRDC"/>
    <property type="match status" value="1"/>
</dbReference>
<feature type="domain" description="HRDC" evidence="2">
    <location>
        <begin position="292"/>
        <end position="366"/>
    </location>
</feature>
<comment type="caution">
    <text evidence="3">The sequence shown here is derived from an EMBL/GenBank/DDBJ whole genome shotgun (WGS) entry which is preliminary data.</text>
</comment>
<dbReference type="Proteomes" id="UP000281498">
    <property type="component" value="Unassembled WGS sequence"/>
</dbReference>